<evidence type="ECO:0000256" key="5">
    <source>
        <dbReference type="ARBA" id="ARBA00022679"/>
    </source>
</evidence>
<dbReference type="Gene3D" id="3.30.70.560">
    <property type="entry name" value="7,8-Dihydro-6-hydroxymethylpterin-pyrophosphokinase HPPK"/>
    <property type="match status" value="1"/>
</dbReference>
<dbReference type="CDD" id="cd00483">
    <property type="entry name" value="HPPK"/>
    <property type="match status" value="1"/>
</dbReference>
<evidence type="ECO:0000256" key="8">
    <source>
        <dbReference type="ARBA" id="ARBA00022840"/>
    </source>
</evidence>
<accession>A0A415GLA8</accession>
<evidence type="ECO:0000256" key="3">
    <source>
        <dbReference type="ARBA" id="ARBA00013253"/>
    </source>
</evidence>
<evidence type="ECO:0000256" key="11">
    <source>
        <dbReference type="ARBA" id="ARBA00029766"/>
    </source>
</evidence>
<evidence type="ECO:0000313" key="15">
    <source>
        <dbReference type="Proteomes" id="UP000286598"/>
    </source>
</evidence>
<dbReference type="UniPathway" id="UPA00077">
    <property type="reaction ID" value="UER00155"/>
</dbReference>
<dbReference type="NCBIfam" id="TIGR01498">
    <property type="entry name" value="folK"/>
    <property type="match status" value="1"/>
</dbReference>
<evidence type="ECO:0000256" key="4">
    <source>
        <dbReference type="ARBA" id="ARBA00016218"/>
    </source>
</evidence>
<dbReference type="GO" id="GO:0016301">
    <property type="term" value="F:kinase activity"/>
    <property type="evidence" value="ECO:0007669"/>
    <property type="project" value="UniProtKB-KW"/>
</dbReference>
<keyword evidence="5 14" id="KW-0808">Transferase</keyword>
<protein>
    <recommendedName>
        <fullName evidence="4">2-amino-4-hydroxy-6-hydroxymethyldihydropteridine pyrophosphokinase</fullName>
        <ecNumber evidence="3">2.7.6.3</ecNumber>
    </recommendedName>
    <alternativeName>
        <fullName evidence="11">6-hydroxymethyl-7,8-dihydropterin pyrophosphokinase</fullName>
    </alternativeName>
    <alternativeName>
        <fullName evidence="12">7,8-dihydro-6-hydroxymethylpterin-pyrophosphokinase</fullName>
    </alternativeName>
</protein>
<evidence type="ECO:0000256" key="2">
    <source>
        <dbReference type="ARBA" id="ARBA00005810"/>
    </source>
</evidence>
<comment type="caution">
    <text evidence="14">The sequence shown here is derived from an EMBL/GenBank/DDBJ whole genome shotgun (WGS) entry which is preliminary data.</text>
</comment>
<organism evidence="14 15">
    <name type="scientific">Leyella stercorea</name>
    <dbReference type="NCBI Taxonomy" id="363265"/>
    <lineage>
        <taxon>Bacteria</taxon>
        <taxon>Pseudomonadati</taxon>
        <taxon>Bacteroidota</taxon>
        <taxon>Bacteroidia</taxon>
        <taxon>Bacteroidales</taxon>
        <taxon>Prevotellaceae</taxon>
        <taxon>Leyella</taxon>
    </lineage>
</organism>
<comment type="similarity">
    <text evidence="2">Belongs to the HPPK family.</text>
</comment>
<evidence type="ECO:0000256" key="6">
    <source>
        <dbReference type="ARBA" id="ARBA00022741"/>
    </source>
</evidence>
<dbReference type="InterPro" id="IPR035907">
    <property type="entry name" value="Hppk_sf"/>
</dbReference>
<feature type="domain" description="7,8-dihydro-6-hydroxymethylpterin-pyrophosphokinase" evidence="13">
    <location>
        <begin position="5"/>
        <end position="133"/>
    </location>
</feature>
<dbReference type="GO" id="GO:0005524">
    <property type="term" value="F:ATP binding"/>
    <property type="evidence" value="ECO:0007669"/>
    <property type="project" value="UniProtKB-KW"/>
</dbReference>
<dbReference type="EC" id="2.7.6.3" evidence="3"/>
<evidence type="ECO:0000256" key="9">
    <source>
        <dbReference type="ARBA" id="ARBA00022909"/>
    </source>
</evidence>
<dbReference type="SUPFAM" id="SSF55083">
    <property type="entry name" value="6-hydroxymethyl-7,8-dihydropterin pyrophosphokinase, HPPK"/>
    <property type="match status" value="1"/>
</dbReference>
<keyword evidence="9" id="KW-0289">Folate biosynthesis</keyword>
<dbReference type="Pfam" id="PF01288">
    <property type="entry name" value="HPPK"/>
    <property type="match status" value="1"/>
</dbReference>
<comment type="pathway">
    <text evidence="1">Cofactor biosynthesis; tetrahydrofolate biosynthesis; 2-amino-4-hydroxy-6-hydroxymethyl-7,8-dihydropteridine diphosphate from 7,8-dihydroneopterin triphosphate: step 4/4.</text>
</comment>
<dbReference type="Proteomes" id="UP000286598">
    <property type="component" value="Unassembled WGS sequence"/>
</dbReference>
<sequence>MHTVYLSLGSNLGDRKATMRRAIGLLNERAGSVDRQSSFIETEPWGFESTNKFLNMCVRLLTTLSPEQLLLATKQIERELGRTQKSVNGQYHDRPIDIDILMYDDVHLCSNDLTLPHPHMQEREFVMIPLREILSIGS</sequence>
<evidence type="ECO:0000256" key="10">
    <source>
        <dbReference type="ARBA" id="ARBA00029409"/>
    </source>
</evidence>
<keyword evidence="8" id="KW-0067">ATP-binding</keyword>
<evidence type="ECO:0000259" key="13">
    <source>
        <dbReference type="Pfam" id="PF01288"/>
    </source>
</evidence>
<evidence type="ECO:0000256" key="7">
    <source>
        <dbReference type="ARBA" id="ARBA00022777"/>
    </source>
</evidence>
<evidence type="ECO:0000256" key="1">
    <source>
        <dbReference type="ARBA" id="ARBA00005051"/>
    </source>
</evidence>
<dbReference type="GO" id="GO:0046654">
    <property type="term" value="P:tetrahydrofolate biosynthetic process"/>
    <property type="evidence" value="ECO:0007669"/>
    <property type="project" value="UniProtKB-UniPathway"/>
</dbReference>
<reference evidence="14 15" key="1">
    <citation type="submission" date="2018-08" db="EMBL/GenBank/DDBJ databases">
        <title>A genome reference for cultivated species of the human gut microbiota.</title>
        <authorList>
            <person name="Zou Y."/>
            <person name="Xue W."/>
            <person name="Luo G."/>
        </authorList>
    </citation>
    <scope>NUCLEOTIDE SEQUENCE [LARGE SCALE GENOMIC DNA]</scope>
    <source>
        <strain evidence="14 15">AF42-9</strain>
    </source>
</reference>
<dbReference type="AlphaFoldDB" id="A0A415GLA8"/>
<dbReference type="PANTHER" id="PTHR43071">
    <property type="entry name" value="2-AMINO-4-HYDROXY-6-HYDROXYMETHYLDIHYDROPTERIDINE PYROPHOSPHOKINASE"/>
    <property type="match status" value="1"/>
</dbReference>
<evidence type="ECO:0000256" key="12">
    <source>
        <dbReference type="ARBA" id="ARBA00033413"/>
    </source>
</evidence>
<dbReference type="GO" id="GO:0046656">
    <property type="term" value="P:folic acid biosynthetic process"/>
    <property type="evidence" value="ECO:0007669"/>
    <property type="project" value="UniProtKB-KW"/>
</dbReference>
<keyword evidence="6" id="KW-0547">Nucleotide-binding</keyword>
<proteinExistence type="inferred from homology"/>
<keyword evidence="15" id="KW-1185">Reference proteome</keyword>
<dbReference type="OrthoDB" id="9808041at2"/>
<gene>
    <name evidence="14" type="primary">folK</name>
    <name evidence="14" type="ORF">DW060_07765</name>
</gene>
<dbReference type="InterPro" id="IPR000550">
    <property type="entry name" value="Hppk"/>
</dbReference>
<name>A0A415GLA8_9BACT</name>
<dbReference type="PANTHER" id="PTHR43071:SF1">
    <property type="entry name" value="2-AMINO-4-HYDROXY-6-HYDROXYMETHYLDIHYDROPTERIDINE PYROPHOSPHOKINASE"/>
    <property type="match status" value="1"/>
</dbReference>
<dbReference type="GO" id="GO:0003848">
    <property type="term" value="F:2-amino-4-hydroxy-6-hydroxymethyldihydropteridine diphosphokinase activity"/>
    <property type="evidence" value="ECO:0007669"/>
    <property type="project" value="UniProtKB-EC"/>
</dbReference>
<comment type="function">
    <text evidence="10">Catalyzes the transfer of pyrophosphate from adenosine triphosphate (ATP) to 6-hydroxymethyl-7,8-dihydropterin, an enzymatic step in folate biosynthesis pathway.</text>
</comment>
<dbReference type="EMBL" id="QRNO01000034">
    <property type="protein sequence ID" value="RHK50157.1"/>
    <property type="molecule type" value="Genomic_DNA"/>
</dbReference>
<keyword evidence="7 14" id="KW-0418">Kinase</keyword>
<evidence type="ECO:0000313" key="14">
    <source>
        <dbReference type="EMBL" id="RHK50157.1"/>
    </source>
</evidence>